<dbReference type="GO" id="GO:0043171">
    <property type="term" value="P:peptide catabolic process"/>
    <property type="evidence" value="ECO:0007669"/>
    <property type="project" value="TreeGrafter"/>
</dbReference>
<dbReference type="Gene3D" id="3.30.830.10">
    <property type="entry name" value="Metalloenzyme, LuxS/M16 peptidase-like"/>
    <property type="match status" value="2"/>
</dbReference>
<keyword evidence="4" id="KW-1185">Reference proteome</keyword>
<dbReference type="Pfam" id="PF05193">
    <property type="entry name" value="Peptidase_M16_C"/>
    <property type="match status" value="1"/>
</dbReference>
<dbReference type="PANTHER" id="PTHR43690:SF18">
    <property type="entry name" value="INSULIN-DEGRADING ENZYME-RELATED"/>
    <property type="match status" value="1"/>
</dbReference>
<gene>
    <name evidence="3" type="primary">Ide</name>
    <name evidence="3" type="ORF">Tcan_17074</name>
</gene>
<proteinExistence type="predicted"/>
<dbReference type="InterPro" id="IPR007863">
    <property type="entry name" value="Peptidase_M16_C"/>
</dbReference>
<dbReference type="GO" id="GO:0005829">
    <property type="term" value="C:cytosol"/>
    <property type="evidence" value="ECO:0007669"/>
    <property type="project" value="TreeGrafter"/>
</dbReference>
<sequence>MEQPFHQAVFYLKLVLSEKKWSKEELLIAMNDVSLDGLIQYIVNFFKSFHIEALIHGNIDQQTSGSLIKSLVEEIKQGRGGCEPINKKESLQFKEYQLPNVSTTIYRRTQKTHINSTLLTFLQVGPRSSRDNAILSLLSQIFQEPSFDILRTKEQLGYVVFCSCRRECGSHGLRLIVQGLKDPKFVIWRVENFIHHMKDAMSAKVYDATLINLNYQLQPKAHGLELKVEGFNEKLPLFLKMLVTSLGVMEKMSDEELRSHMESVATKRLEKPKKLKLLTDKYWKEVTDRSYQFNRDEVEVAIIRKLSKKDLLDFHSQWISHNAVGRKVLHVLVRSELCDGPPECDIDAEMKKFCATTGTAVREMREQNCVHNLNEFKARLALYELDKSDIEAQVAALK</sequence>
<dbReference type="PANTHER" id="PTHR43690">
    <property type="entry name" value="NARDILYSIN"/>
    <property type="match status" value="1"/>
</dbReference>
<name>A0A0B2VPV2_TOXCA</name>
<protein>
    <submittedName>
        <fullName evidence="3">Insulin-degrading enzyme</fullName>
    </submittedName>
</protein>
<dbReference type="GO" id="GO:0046872">
    <property type="term" value="F:metal ion binding"/>
    <property type="evidence" value="ECO:0007669"/>
    <property type="project" value="UniProtKB-KW"/>
</dbReference>
<dbReference type="InterPro" id="IPR011249">
    <property type="entry name" value="Metalloenz_LuxS/M16"/>
</dbReference>
<evidence type="ECO:0000256" key="1">
    <source>
        <dbReference type="ARBA" id="ARBA00022723"/>
    </source>
</evidence>
<reference evidence="3 4" key="1">
    <citation type="submission" date="2014-11" db="EMBL/GenBank/DDBJ databases">
        <title>Genetic blueprint of the zoonotic pathogen Toxocara canis.</title>
        <authorList>
            <person name="Zhu X.-Q."/>
            <person name="Korhonen P.K."/>
            <person name="Cai H."/>
            <person name="Young N.D."/>
            <person name="Nejsum P."/>
            <person name="von Samson-Himmelstjerna G."/>
            <person name="Boag P.R."/>
            <person name="Tan P."/>
            <person name="Li Q."/>
            <person name="Min J."/>
            <person name="Yang Y."/>
            <person name="Wang X."/>
            <person name="Fang X."/>
            <person name="Hall R.S."/>
            <person name="Hofmann A."/>
            <person name="Sternberg P.W."/>
            <person name="Jex A.R."/>
            <person name="Gasser R.B."/>
        </authorList>
    </citation>
    <scope>NUCLEOTIDE SEQUENCE [LARGE SCALE GENOMIC DNA]</scope>
    <source>
        <strain evidence="3">PN_DK_2014</strain>
    </source>
</reference>
<evidence type="ECO:0000313" key="4">
    <source>
        <dbReference type="Proteomes" id="UP000031036"/>
    </source>
</evidence>
<dbReference type="GO" id="GO:0051603">
    <property type="term" value="P:proteolysis involved in protein catabolic process"/>
    <property type="evidence" value="ECO:0007669"/>
    <property type="project" value="TreeGrafter"/>
</dbReference>
<dbReference type="OMA" id="FWITEIS"/>
<dbReference type="AlphaFoldDB" id="A0A0B2VPV2"/>
<dbReference type="GO" id="GO:0005739">
    <property type="term" value="C:mitochondrion"/>
    <property type="evidence" value="ECO:0007669"/>
    <property type="project" value="TreeGrafter"/>
</dbReference>
<dbReference type="InterPro" id="IPR050626">
    <property type="entry name" value="Peptidase_M16"/>
</dbReference>
<dbReference type="GO" id="GO:0004222">
    <property type="term" value="F:metalloendopeptidase activity"/>
    <property type="evidence" value="ECO:0007669"/>
    <property type="project" value="TreeGrafter"/>
</dbReference>
<evidence type="ECO:0000259" key="2">
    <source>
        <dbReference type="Pfam" id="PF05193"/>
    </source>
</evidence>
<evidence type="ECO:0000313" key="3">
    <source>
        <dbReference type="EMBL" id="KHN85561.1"/>
    </source>
</evidence>
<dbReference type="Proteomes" id="UP000031036">
    <property type="component" value="Unassembled WGS sequence"/>
</dbReference>
<comment type="caution">
    <text evidence="3">The sequence shown here is derived from an EMBL/GenBank/DDBJ whole genome shotgun (WGS) entry which is preliminary data.</text>
</comment>
<keyword evidence="1" id="KW-0479">Metal-binding</keyword>
<dbReference type="EMBL" id="JPKZ01000758">
    <property type="protein sequence ID" value="KHN85561.1"/>
    <property type="molecule type" value="Genomic_DNA"/>
</dbReference>
<feature type="domain" description="Peptidase M16 C-terminal" evidence="2">
    <location>
        <begin position="33"/>
        <end position="198"/>
    </location>
</feature>
<accession>A0A0B2VPV2</accession>
<dbReference type="SUPFAM" id="SSF63411">
    <property type="entry name" value="LuxS/MPP-like metallohydrolase"/>
    <property type="match status" value="3"/>
</dbReference>
<dbReference type="OrthoDB" id="7784541at2759"/>
<organism evidence="3 4">
    <name type="scientific">Toxocara canis</name>
    <name type="common">Canine roundworm</name>
    <dbReference type="NCBI Taxonomy" id="6265"/>
    <lineage>
        <taxon>Eukaryota</taxon>
        <taxon>Metazoa</taxon>
        <taxon>Ecdysozoa</taxon>
        <taxon>Nematoda</taxon>
        <taxon>Chromadorea</taxon>
        <taxon>Rhabditida</taxon>
        <taxon>Spirurina</taxon>
        <taxon>Ascaridomorpha</taxon>
        <taxon>Ascaridoidea</taxon>
        <taxon>Toxocaridae</taxon>
        <taxon>Toxocara</taxon>
    </lineage>
</organism>
<dbReference type="STRING" id="6265.A0A0B2VPV2"/>